<comment type="caution">
    <text evidence="1">The sequence shown here is derived from an EMBL/GenBank/DDBJ whole genome shotgun (WGS) entry which is preliminary data.</text>
</comment>
<gene>
    <name evidence="1" type="ORF">ACCO45_010998</name>
</gene>
<keyword evidence="2" id="KW-1185">Reference proteome</keyword>
<proteinExistence type="predicted"/>
<dbReference type="Proteomes" id="UP001638806">
    <property type="component" value="Unassembled WGS sequence"/>
</dbReference>
<evidence type="ECO:0000313" key="1">
    <source>
        <dbReference type="EMBL" id="KAL3955435.1"/>
    </source>
</evidence>
<sequence>MEQASKLDPAGLIGHHHVTHRRSTAAGANHCARQRSACDKLGGAGDLGGVKGWPPLPPPPPPPPPTHTRARTPSSPMHHPSRVALSSGGSWVLAPLRFAGLASTFVHDISPRRPDIAMLVAAAAAPVLESTKKKIASAHSDLDNGSPRKSTPPTHPSSRRTAPTPPPPTL</sequence>
<dbReference type="EMBL" id="JBGNUJ010000010">
    <property type="protein sequence ID" value="KAL3955435.1"/>
    <property type="molecule type" value="Genomic_DNA"/>
</dbReference>
<protein>
    <submittedName>
        <fullName evidence="1">Uncharacterized protein</fullName>
    </submittedName>
</protein>
<reference evidence="1" key="1">
    <citation type="submission" date="2024-12" db="EMBL/GenBank/DDBJ databases">
        <title>Comparative genomics and development of molecular markers within Purpureocillium lilacinum and among Purpureocillium species.</title>
        <authorList>
            <person name="Yeh Z.-Y."/>
            <person name="Ni N.-T."/>
            <person name="Lo P.-H."/>
            <person name="Mushyakhwo K."/>
            <person name="Lin C.-F."/>
            <person name="Nai Y.-S."/>
        </authorList>
    </citation>
    <scope>NUCLEOTIDE SEQUENCE</scope>
    <source>
        <strain evidence="1">NCHU-NPUST-175</strain>
    </source>
</reference>
<accession>A0ACC4DGF9</accession>
<organism evidence="1 2">
    <name type="scientific">Purpureocillium lilacinum</name>
    <name type="common">Paecilomyces lilacinus</name>
    <dbReference type="NCBI Taxonomy" id="33203"/>
    <lineage>
        <taxon>Eukaryota</taxon>
        <taxon>Fungi</taxon>
        <taxon>Dikarya</taxon>
        <taxon>Ascomycota</taxon>
        <taxon>Pezizomycotina</taxon>
        <taxon>Sordariomycetes</taxon>
        <taxon>Hypocreomycetidae</taxon>
        <taxon>Hypocreales</taxon>
        <taxon>Ophiocordycipitaceae</taxon>
        <taxon>Purpureocillium</taxon>
    </lineage>
</organism>
<evidence type="ECO:0000313" key="2">
    <source>
        <dbReference type="Proteomes" id="UP001638806"/>
    </source>
</evidence>
<name>A0ACC4DGF9_PURLI</name>